<feature type="domain" description="Type IV pilin Tt1218-like" evidence="1">
    <location>
        <begin position="37"/>
        <end position="99"/>
    </location>
</feature>
<evidence type="ECO:0000259" key="1">
    <source>
        <dbReference type="Pfam" id="PF22150"/>
    </source>
</evidence>
<evidence type="ECO:0000313" key="2">
    <source>
        <dbReference type="EMBL" id="PUE58461.1"/>
    </source>
</evidence>
<dbReference type="InterPro" id="IPR013362">
    <property type="entry name" value="Pilus_4_PilV"/>
</dbReference>
<accession>A0A315EMI7</accession>
<evidence type="ECO:0000313" key="3">
    <source>
        <dbReference type="Proteomes" id="UP000251341"/>
    </source>
</evidence>
<dbReference type="InterPro" id="IPR054402">
    <property type="entry name" value="Tt1218-like_dom"/>
</dbReference>
<name>A0A315EMI7_9BURK</name>
<sequence length="166" mass="18219">MQLKRIQGFALMEAMAALLVLVLGILGLLWMHQQALALQRQQLMRSVAMGIADDVAERMQLNAPQNAMYAKAWGALTSNAGPDCAATACSRPELAQWDMQQLQANLNSQLPEGDATVFALTGLSNWWGIAIAWRDATETYRTDAAAGTPPCPAQMSCWRLFIRPTR</sequence>
<organism evidence="2 3">
    <name type="scientific">Limnohabitans curvus</name>
    <dbReference type="NCBI Taxonomy" id="323423"/>
    <lineage>
        <taxon>Bacteria</taxon>
        <taxon>Pseudomonadati</taxon>
        <taxon>Pseudomonadota</taxon>
        <taxon>Betaproteobacteria</taxon>
        <taxon>Burkholderiales</taxon>
        <taxon>Comamonadaceae</taxon>
        <taxon>Limnohabitans</taxon>
    </lineage>
</organism>
<dbReference type="Proteomes" id="UP000251341">
    <property type="component" value="Unassembled WGS sequence"/>
</dbReference>
<gene>
    <name evidence="2" type="ORF">B9Z44_01920</name>
</gene>
<reference evidence="2 3" key="1">
    <citation type="submission" date="2017-04" db="EMBL/GenBank/DDBJ databases">
        <title>Unexpected and diverse lifestyles within the genus Limnohabitans.</title>
        <authorList>
            <person name="Kasalicky V."/>
            <person name="Mehrshad M."/>
            <person name="Andrei S.-A."/>
            <person name="Salcher M."/>
            <person name="Kratochvilova H."/>
            <person name="Simek K."/>
            <person name="Ghai R."/>
        </authorList>
    </citation>
    <scope>NUCLEOTIDE SEQUENCE [LARGE SCALE GENOMIC DNA]</scope>
    <source>
        <strain evidence="2 3">MWH-C5</strain>
    </source>
</reference>
<dbReference type="Pfam" id="PF22150">
    <property type="entry name" value="Tt1218-like"/>
    <property type="match status" value="1"/>
</dbReference>
<dbReference type="RefSeq" id="WP_108401557.1">
    <property type="nucleotide sequence ID" value="NZ_NESP01000001.1"/>
</dbReference>
<keyword evidence="3" id="KW-1185">Reference proteome</keyword>
<comment type="caution">
    <text evidence="2">The sequence shown here is derived from an EMBL/GenBank/DDBJ whole genome shotgun (WGS) entry which is preliminary data.</text>
</comment>
<dbReference type="NCBIfam" id="TIGR02523">
    <property type="entry name" value="type_IV_pilV"/>
    <property type="match status" value="1"/>
</dbReference>
<dbReference type="AlphaFoldDB" id="A0A315EMI7"/>
<dbReference type="EMBL" id="NESP01000001">
    <property type="protein sequence ID" value="PUE58461.1"/>
    <property type="molecule type" value="Genomic_DNA"/>
</dbReference>
<proteinExistence type="predicted"/>
<protein>
    <submittedName>
        <fullName evidence="2">Type IV pilus modification protein PilV</fullName>
    </submittedName>
</protein>